<accession>A0A4Y7Q2U1</accession>
<dbReference type="SUPFAM" id="SSF56801">
    <property type="entry name" value="Acetyl-CoA synthetase-like"/>
    <property type="match status" value="1"/>
</dbReference>
<evidence type="ECO:0000259" key="5">
    <source>
        <dbReference type="PROSITE" id="PS52004"/>
    </source>
</evidence>
<dbReference type="Pfam" id="PF00501">
    <property type="entry name" value="AMP-binding"/>
    <property type="match status" value="1"/>
</dbReference>
<dbReference type="PANTHER" id="PTHR43775">
    <property type="entry name" value="FATTY ACID SYNTHASE"/>
    <property type="match status" value="1"/>
</dbReference>
<feature type="region of interest" description="Disordered" evidence="4">
    <location>
        <begin position="1527"/>
        <end position="1569"/>
    </location>
</feature>
<protein>
    <recommendedName>
        <fullName evidence="5">Ketosynthase family 3 (KS3) domain-containing protein</fullName>
    </recommendedName>
</protein>
<dbReference type="InterPro" id="IPR000873">
    <property type="entry name" value="AMP-dep_synth/lig_dom"/>
</dbReference>
<dbReference type="PROSITE" id="PS00606">
    <property type="entry name" value="KS3_1"/>
    <property type="match status" value="1"/>
</dbReference>
<feature type="region of interest" description="Disordered" evidence="4">
    <location>
        <begin position="742"/>
        <end position="779"/>
    </location>
</feature>
<keyword evidence="3" id="KW-0808">Transferase</keyword>
<dbReference type="Pfam" id="PF02801">
    <property type="entry name" value="Ketoacyl-synt_C"/>
    <property type="match status" value="1"/>
</dbReference>
<organism evidence="6 7">
    <name type="scientific">Rickenella mellea</name>
    <dbReference type="NCBI Taxonomy" id="50990"/>
    <lineage>
        <taxon>Eukaryota</taxon>
        <taxon>Fungi</taxon>
        <taxon>Dikarya</taxon>
        <taxon>Basidiomycota</taxon>
        <taxon>Agaricomycotina</taxon>
        <taxon>Agaricomycetes</taxon>
        <taxon>Hymenochaetales</taxon>
        <taxon>Rickenellaceae</taxon>
        <taxon>Rickenella</taxon>
    </lineage>
</organism>
<dbReference type="PANTHER" id="PTHR43775:SF37">
    <property type="entry name" value="SI:DKEY-61P9.11"/>
    <property type="match status" value="1"/>
</dbReference>
<feature type="region of interest" description="Disordered" evidence="4">
    <location>
        <begin position="1455"/>
        <end position="1498"/>
    </location>
</feature>
<dbReference type="OrthoDB" id="5334845at2759"/>
<dbReference type="InterPro" id="IPR042099">
    <property type="entry name" value="ANL_N_sf"/>
</dbReference>
<dbReference type="PROSITE" id="PS52004">
    <property type="entry name" value="KS3_2"/>
    <property type="match status" value="1"/>
</dbReference>
<dbReference type="GO" id="GO:0006633">
    <property type="term" value="P:fatty acid biosynthetic process"/>
    <property type="evidence" value="ECO:0007669"/>
    <property type="project" value="InterPro"/>
</dbReference>
<dbReference type="Gene3D" id="3.30.70.3290">
    <property type="match status" value="1"/>
</dbReference>
<keyword evidence="1" id="KW-0596">Phosphopantetheine</keyword>
<dbReference type="InterPro" id="IPR050091">
    <property type="entry name" value="PKS_NRPS_Biosynth_Enz"/>
</dbReference>
<dbReference type="Proteomes" id="UP000294933">
    <property type="component" value="Unassembled WGS sequence"/>
</dbReference>
<feature type="region of interest" description="Disordered" evidence="4">
    <location>
        <begin position="1631"/>
        <end position="1660"/>
    </location>
</feature>
<feature type="compositionally biased region" description="Acidic residues" evidence="4">
    <location>
        <begin position="1455"/>
        <end position="1493"/>
    </location>
</feature>
<sequence>MWTILHAWATKTPTAPFLVESREEDGVLSYRDAYHLAHTLVPARLLSLIPALSSPPYPTPSANIGAPQQESQHRVILLTPNTSLLPLAFWSLWALRAITIPLSATAEPHLWAAAIALLDPTAVIVAPRLRPALERALRENALANPNANEAKGNGSGDGEREGKWEILDFEDIIPYEFLESAGNSGGNGLGNGSAEGRTSDYIPSLHAWLRAASFKHLPLPPPPPSTTRSTLALTLFTSSAIDASTLKCVTYTHAMLDASGARLVRTLSLSGREEMGREEYEYTAEPKRHLGWLPLSHAFELLITLLGTVLRSGGSYIFFQPTLSSPEAAASTPLHELLAEALSYHGGVTAFCAVPGVFAETREKANAKKEVLLKNLKNLHSLGVGGAPTPPHLYEWARREGLRFFDCSGITECVGTVCTRLVRWEGRKSGGLRLVEGLHGVLELEREWEGGEGDVVGELIVRATHLPQSYTHPRTHPAFSYDPATQVTTYRTGDLYMLRGPVGRDVVEMYTYVKDGERQETGFDEMKAALCGLTYIGRTDDTVVLNTGLKLDALAVERGIDALEGVVRSAVVAAKDGEGVLVLLHPTSRMTTIMDAVLTLNTSLKLPYDKRLRRENVWVVEKLPATTKMTLNRKLVKKWKKMDAKVAKTVKPKTTSHSPQSQSPIPPTIESKINTILARIFDLSPSALQTFDPLARIPLTSIASVHLATAVQDTFGVKVTSAQLFGVRSKTELGTLVLGMLDEGKGGGEVRKSSPGESESATRASEKERVGEEDRDDEELVITGASCRFPGGISSLETFWDALLSPSSYLSTAYSTASSRFPSSSPHNTSPNSSSMKMGFLDASAYNTTHSLGTFFGLKPRDVEAMSPNARLGMMLGYEALEDAGLKARDVEGRNWGVYSSVNACGWREGRVRDMDVEDYGEQLEGSADDAIPSRLSYFLNLSGPALEIKSACSSSLVSLHHGANAVRSGDCEAAIVVSSTTHMHKSIEVFRRKMGITQGGVGGRGKCTPFAEGADGFVPSEGAVAIILEKWGNERAVYATIRASAVGQDGRGHGFFAPNPHAQVALLGKALERGGCVPGDVDYIEAHGTGTRIGDAIEIAAISDVYGKTRRNTPLIVGAVKGVIGHTEECAGLAGVLKAMLCLKHNTIPPQPALVNLNPEIDFDKARIVVPRSVRVFLPKDTRRVVGVSSFGLSGTLAHVLLQDPPAVSCPDEPSDSALSCNSELRGPYILPISSRTTPDLLALLSRWLTFVHSPSSREQELADVVATAQMRREHWTARKAVVGSSWGDLERELRGVVGEMQQGGGGGGGGGGGLRAERRRLGRNVRVGMWFSLPGPGEVPRVTHPVYQAHLARIHSLLQSPSPTAPTTTTKNATFKHFAHQLALARTIRDLVSGSSSSSSSFSPNGSGKNESDVVTVVGGEGAAELLAGVWAGVLSEEGVFASFLDVDADVDSYSDSDDSDDDDDGFSDDDDDGDDAEFDDDEDDEEEEEEGRERLYAIRCSKDALEEALVEYRADEARVVGVHSDLELPPPRDPSPTTIVHDNSNSILHSNAPPQHAHNHASNADEDDDLDEISLLSGPTGLFTLIATTAAASSLEESLGVRVTRLPCVPRVYTEEECALLMKVDPDSSTQLKNSKKKSKAGRKSKAKSQPTARKPKTIDIISSHLGDVLDTALARSTSYWRRVRERRVDAPKAWRRMVDGCDVVVDLGGGVGVGSIGSGGSEMVRALGSEACISAATSSGLEGVLARLYELGADVDWAALSGYSSASRCASESWSGCHSADLAAHSSLHSPSGSGLGSGSHSVLGPTKTQDKKIGMARIPVYAWAPDSGV</sequence>
<proteinExistence type="predicted"/>
<feature type="region of interest" description="Disordered" evidence="4">
    <location>
        <begin position="648"/>
        <end position="667"/>
    </location>
</feature>
<dbReference type="VEuPathDB" id="FungiDB:BD410DRAFT_770959"/>
<dbReference type="InterPro" id="IPR014031">
    <property type="entry name" value="Ketoacyl_synth_C"/>
</dbReference>
<feature type="compositionally biased region" description="Basic and acidic residues" evidence="4">
    <location>
        <begin position="742"/>
        <end position="754"/>
    </location>
</feature>
<feature type="compositionally biased region" description="Polar residues" evidence="4">
    <location>
        <begin position="1538"/>
        <end position="1556"/>
    </location>
</feature>
<dbReference type="InterPro" id="IPR036736">
    <property type="entry name" value="ACP-like_sf"/>
</dbReference>
<dbReference type="SUPFAM" id="SSF53901">
    <property type="entry name" value="Thiolase-like"/>
    <property type="match status" value="1"/>
</dbReference>
<dbReference type="InterPro" id="IPR018201">
    <property type="entry name" value="Ketoacyl_synth_AS"/>
</dbReference>
<dbReference type="GO" id="GO:0004312">
    <property type="term" value="F:fatty acid synthase activity"/>
    <property type="evidence" value="ECO:0007669"/>
    <property type="project" value="TreeGrafter"/>
</dbReference>
<dbReference type="GO" id="GO:0004315">
    <property type="term" value="F:3-oxoacyl-[acyl-carrier-protein] synthase activity"/>
    <property type="evidence" value="ECO:0007669"/>
    <property type="project" value="InterPro"/>
</dbReference>
<evidence type="ECO:0000313" key="6">
    <source>
        <dbReference type="EMBL" id="TDL21967.1"/>
    </source>
</evidence>
<dbReference type="InterPro" id="IPR020841">
    <property type="entry name" value="PKS_Beta-ketoAc_synthase_dom"/>
</dbReference>
<dbReference type="SMART" id="SM00825">
    <property type="entry name" value="PKS_KS"/>
    <property type="match status" value="1"/>
</dbReference>
<keyword evidence="7" id="KW-1185">Reference proteome</keyword>
<reference evidence="6 7" key="1">
    <citation type="submission" date="2018-06" db="EMBL/GenBank/DDBJ databases">
        <title>A transcriptomic atlas of mushroom development highlights an independent origin of complex multicellularity.</title>
        <authorList>
            <consortium name="DOE Joint Genome Institute"/>
            <person name="Krizsan K."/>
            <person name="Almasi E."/>
            <person name="Merenyi Z."/>
            <person name="Sahu N."/>
            <person name="Viragh M."/>
            <person name="Koszo T."/>
            <person name="Mondo S."/>
            <person name="Kiss B."/>
            <person name="Balint B."/>
            <person name="Kues U."/>
            <person name="Barry K."/>
            <person name="Hegedus J.C."/>
            <person name="Henrissat B."/>
            <person name="Johnson J."/>
            <person name="Lipzen A."/>
            <person name="Ohm R."/>
            <person name="Nagy I."/>
            <person name="Pangilinan J."/>
            <person name="Yan J."/>
            <person name="Xiong Y."/>
            <person name="Grigoriev I.V."/>
            <person name="Hibbett D.S."/>
            <person name="Nagy L.G."/>
        </authorList>
    </citation>
    <scope>NUCLEOTIDE SEQUENCE [LARGE SCALE GENOMIC DNA]</scope>
    <source>
        <strain evidence="6 7">SZMC22713</strain>
    </source>
</reference>
<evidence type="ECO:0000256" key="4">
    <source>
        <dbReference type="SAM" id="MobiDB-lite"/>
    </source>
</evidence>
<dbReference type="Pfam" id="PF22621">
    <property type="entry name" value="CurL-like_PKS_C"/>
    <property type="match status" value="1"/>
</dbReference>
<dbReference type="InterPro" id="IPR016039">
    <property type="entry name" value="Thiolase-like"/>
</dbReference>
<evidence type="ECO:0000256" key="2">
    <source>
        <dbReference type="ARBA" id="ARBA00022553"/>
    </source>
</evidence>
<dbReference type="Gene3D" id="3.40.50.12780">
    <property type="entry name" value="N-terminal domain of ligase-like"/>
    <property type="match status" value="1"/>
</dbReference>
<feature type="region of interest" description="Disordered" evidence="4">
    <location>
        <begin position="1396"/>
        <end position="1415"/>
    </location>
</feature>
<evidence type="ECO:0000256" key="1">
    <source>
        <dbReference type="ARBA" id="ARBA00022450"/>
    </source>
</evidence>
<name>A0A4Y7Q2U1_9AGAM</name>
<dbReference type="InterPro" id="IPR014030">
    <property type="entry name" value="Ketoacyl_synth_N"/>
</dbReference>
<dbReference type="CDD" id="cd00833">
    <property type="entry name" value="PKS"/>
    <property type="match status" value="1"/>
</dbReference>
<dbReference type="EMBL" id="ML170177">
    <property type="protein sequence ID" value="TDL21967.1"/>
    <property type="molecule type" value="Genomic_DNA"/>
</dbReference>
<feature type="compositionally biased region" description="Basic residues" evidence="4">
    <location>
        <begin position="1637"/>
        <end position="1650"/>
    </location>
</feature>
<dbReference type="SUPFAM" id="SSF47336">
    <property type="entry name" value="ACP-like"/>
    <property type="match status" value="1"/>
</dbReference>
<dbReference type="Pfam" id="PF00109">
    <property type="entry name" value="ketoacyl-synt"/>
    <property type="match status" value="1"/>
</dbReference>
<evidence type="ECO:0000256" key="3">
    <source>
        <dbReference type="ARBA" id="ARBA00022679"/>
    </source>
</evidence>
<dbReference type="STRING" id="50990.A0A4Y7Q2U1"/>
<keyword evidence="2" id="KW-0597">Phosphoprotein</keyword>
<dbReference type="Gene3D" id="3.40.47.10">
    <property type="match status" value="1"/>
</dbReference>
<gene>
    <name evidence="6" type="ORF">BD410DRAFT_770959</name>
</gene>
<evidence type="ECO:0000313" key="7">
    <source>
        <dbReference type="Proteomes" id="UP000294933"/>
    </source>
</evidence>
<feature type="domain" description="Ketosynthase family 3 (KS3)" evidence="5">
    <location>
        <begin position="777"/>
        <end position="1205"/>
    </location>
</feature>